<dbReference type="GO" id="GO:0051920">
    <property type="term" value="F:peroxiredoxin activity"/>
    <property type="evidence" value="ECO:0007669"/>
    <property type="project" value="InterPro"/>
</dbReference>
<dbReference type="SUPFAM" id="SSF69118">
    <property type="entry name" value="AhpD-like"/>
    <property type="match status" value="1"/>
</dbReference>
<gene>
    <name evidence="2" type="ORF">GCM10017056_42780</name>
</gene>
<comment type="caution">
    <text evidence="2">The sequence shown here is derived from an EMBL/GenBank/DDBJ whole genome shotgun (WGS) entry which is preliminary data.</text>
</comment>
<dbReference type="Pfam" id="PF02627">
    <property type="entry name" value="CMD"/>
    <property type="match status" value="1"/>
</dbReference>
<keyword evidence="3" id="KW-1185">Reference proteome</keyword>
<accession>A0A8J3H252</accession>
<reference evidence="2" key="2">
    <citation type="submission" date="2020-09" db="EMBL/GenBank/DDBJ databases">
        <authorList>
            <person name="Sun Q."/>
            <person name="Kim S."/>
        </authorList>
    </citation>
    <scope>NUCLEOTIDE SEQUENCE</scope>
    <source>
        <strain evidence="2">KCTC 42650</strain>
    </source>
</reference>
<evidence type="ECO:0000259" key="1">
    <source>
        <dbReference type="Pfam" id="PF02627"/>
    </source>
</evidence>
<feature type="domain" description="Carboxymuconolactone decarboxylase-like" evidence="1">
    <location>
        <begin position="132"/>
        <end position="204"/>
    </location>
</feature>
<dbReference type="PANTHER" id="PTHR33930">
    <property type="entry name" value="ALKYL HYDROPEROXIDE REDUCTASE AHPD"/>
    <property type="match status" value="1"/>
</dbReference>
<dbReference type="InterPro" id="IPR003779">
    <property type="entry name" value="CMD-like"/>
</dbReference>
<dbReference type="AlphaFoldDB" id="A0A8J3H252"/>
<name>A0A8J3H252_9RHOB</name>
<sequence>MSGLTVDDLRAEAEARLAGLEDGASLDALQDALVRYAIAVSPSCLNTEAADAAASQALAAGGTVAMLHEVIVLVSGLGVHSLMTMSARLPLPDASDAARDGLWNKFVGDNPYWTQFETQVPGFLGALLAHSPAAFEGFFQYCSLPWSNRTLSSRTMELISLAVDACPAHRFGPGFRLHLENALSLGLSRRQILEAMDIAAASGGHVGVH</sequence>
<evidence type="ECO:0000313" key="3">
    <source>
        <dbReference type="Proteomes" id="UP000626220"/>
    </source>
</evidence>
<dbReference type="RefSeq" id="WP_189682166.1">
    <property type="nucleotide sequence ID" value="NZ_BNCJ01000019.1"/>
</dbReference>
<dbReference type="EMBL" id="BNCJ01000019">
    <property type="protein sequence ID" value="GHF67004.1"/>
    <property type="molecule type" value="Genomic_DNA"/>
</dbReference>
<evidence type="ECO:0000313" key="2">
    <source>
        <dbReference type="EMBL" id="GHF67004.1"/>
    </source>
</evidence>
<reference evidence="2" key="1">
    <citation type="journal article" date="2014" name="Int. J. Syst. Evol. Microbiol.">
        <title>Complete genome sequence of Corynebacterium casei LMG S-19264T (=DSM 44701T), isolated from a smear-ripened cheese.</title>
        <authorList>
            <consortium name="US DOE Joint Genome Institute (JGI-PGF)"/>
            <person name="Walter F."/>
            <person name="Albersmeier A."/>
            <person name="Kalinowski J."/>
            <person name="Ruckert C."/>
        </authorList>
    </citation>
    <scope>NUCLEOTIDE SEQUENCE</scope>
    <source>
        <strain evidence="2">KCTC 42650</strain>
    </source>
</reference>
<dbReference type="InterPro" id="IPR029032">
    <property type="entry name" value="AhpD-like"/>
</dbReference>
<protein>
    <recommendedName>
        <fullName evidence="1">Carboxymuconolactone decarboxylase-like domain-containing protein</fullName>
    </recommendedName>
</protein>
<organism evidence="2 3">
    <name type="scientific">Seohaeicola zhoushanensis</name>
    <dbReference type="NCBI Taxonomy" id="1569283"/>
    <lineage>
        <taxon>Bacteria</taxon>
        <taxon>Pseudomonadati</taxon>
        <taxon>Pseudomonadota</taxon>
        <taxon>Alphaproteobacteria</taxon>
        <taxon>Rhodobacterales</taxon>
        <taxon>Roseobacteraceae</taxon>
        <taxon>Seohaeicola</taxon>
    </lineage>
</organism>
<dbReference type="PANTHER" id="PTHR33930:SF2">
    <property type="entry name" value="BLR3452 PROTEIN"/>
    <property type="match status" value="1"/>
</dbReference>
<proteinExistence type="predicted"/>
<dbReference type="Proteomes" id="UP000626220">
    <property type="component" value="Unassembled WGS sequence"/>
</dbReference>
<dbReference type="Gene3D" id="1.20.1290.10">
    <property type="entry name" value="AhpD-like"/>
    <property type="match status" value="1"/>
</dbReference>